<sequence length="328" mass="37185">QPADSFVYNPSNTNSATLFAVTSVGIQTISISIPFLHCCEKLIKKFHIFEAYQREMGFRIVLESEDDEETLALSLRDLVTERGAYTAVGLPMESNPGSSHRQDFDFDFNLDFGRSSLTAYNICPADDLFHRGRLLPLAHFPYGKSNPRHGNRLMLNEKVQAWIMDSQTKGYKYAASQDNLQRANFPTPTSDSSTSLETKQKSKPSTSIRKTGLKWQQLLTPGLIKTPPMKMEDMRLKQLGPKTVNVQQKSKTVEESPKSRGRRSFEHLEYLNSCRSSSNCLMNCSTTDNEGGRLHSDPAIFGSTAKRSKWIFPKLLYRSVFIIRKHLM</sequence>
<comment type="caution">
    <text evidence="2">The sequence shown here is derived from an EMBL/GenBank/DDBJ whole genome shotgun (WGS) entry which is preliminary data.</text>
</comment>
<dbReference type="AlphaFoldDB" id="A0AA38FDV4"/>
<evidence type="ECO:0000313" key="2">
    <source>
        <dbReference type="EMBL" id="KAH9297461.1"/>
    </source>
</evidence>
<feature type="region of interest" description="Disordered" evidence="1">
    <location>
        <begin position="182"/>
        <end position="209"/>
    </location>
</feature>
<organism evidence="2 3">
    <name type="scientific">Taxus chinensis</name>
    <name type="common">Chinese yew</name>
    <name type="synonym">Taxus wallichiana var. chinensis</name>
    <dbReference type="NCBI Taxonomy" id="29808"/>
    <lineage>
        <taxon>Eukaryota</taxon>
        <taxon>Viridiplantae</taxon>
        <taxon>Streptophyta</taxon>
        <taxon>Embryophyta</taxon>
        <taxon>Tracheophyta</taxon>
        <taxon>Spermatophyta</taxon>
        <taxon>Pinopsida</taxon>
        <taxon>Pinidae</taxon>
        <taxon>Conifers II</taxon>
        <taxon>Cupressales</taxon>
        <taxon>Taxaceae</taxon>
        <taxon>Taxus</taxon>
    </lineage>
</organism>
<feature type="non-terminal residue" evidence="2">
    <location>
        <position position="1"/>
    </location>
</feature>
<dbReference type="Proteomes" id="UP000824469">
    <property type="component" value="Unassembled WGS sequence"/>
</dbReference>
<evidence type="ECO:0000256" key="1">
    <source>
        <dbReference type="SAM" id="MobiDB-lite"/>
    </source>
</evidence>
<accession>A0AA38FDV4</accession>
<dbReference type="EMBL" id="JAHRHJ020000010">
    <property type="protein sequence ID" value="KAH9297461.1"/>
    <property type="molecule type" value="Genomic_DNA"/>
</dbReference>
<keyword evidence="3" id="KW-1185">Reference proteome</keyword>
<name>A0AA38FDV4_TAXCH</name>
<dbReference type="PANTHER" id="PTHR34130">
    <property type="entry name" value="OS08G0243800 PROTEIN"/>
    <property type="match status" value="1"/>
</dbReference>
<evidence type="ECO:0000313" key="3">
    <source>
        <dbReference type="Proteomes" id="UP000824469"/>
    </source>
</evidence>
<protein>
    <submittedName>
        <fullName evidence="2">Uncharacterized protein</fullName>
    </submittedName>
</protein>
<dbReference type="PANTHER" id="PTHR34130:SF5">
    <property type="entry name" value="OS08G0243800 PROTEIN"/>
    <property type="match status" value="1"/>
</dbReference>
<proteinExistence type="predicted"/>
<gene>
    <name evidence="2" type="ORF">KI387_029143</name>
</gene>
<reference evidence="2 3" key="1">
    <citation type="journal article" date="2021" name="Nat. Plants">
        <title>The Taxus genome provides insights into paclitaxel biosynthesis.</title>
        <authorList>
            <person name="Xiong X."/>
            <person name="Gou J."/>
            <person name="Liao Q."/>
            <person name="Li Y."/>
            <person name="Zhou Q."/>
            <person name="Bi G."/>
            <person name="Li C."/>
            <person name="Du R."/>
            <person name="Wang X."/>
            <person name="Sun T."/>
            <person name="Guo L."/>
            <person name="Liang H."/>
            <person name="Lu P."/>
            <person name="Wu Y."/>
            <person name="Zhang Z."/>
            <person name="Ro D.K."/>
            <person name="Shang Y."/>
            <person name="Huang S."/>
            <person name="Yan J."/>
        </authorList>
    </citation>
    <scope>NUCLEOTIDE SEQUENCE [LARGE SCALE GENOMIC DNA]</scope>
    <source>
        <strain evidence="2">Ta-2019</strain>
    </source>
</reference>